<dbReference type="InterPro" id="IPR032675">
    <property type="entry name" value="LRR_dom_sf"/>
</dbReference>
<organism evidence="2 3">
    <name type="scientific">Prunus avium</name>
    <name type="common">Cherry</name>
    <name type="synonym">Cerasus avium</name>
    <dbReference type="NCBI Taxonomy" id="42229"/>
    <lineage>
        <taxon>Eukaryota</taxon>
        <taxon>Viridiplantae</taxon>
        <taxon>Streptophyta</taxon>
        <taxon>Embryophyta</taxon>
        <taxon>Tracheophyta</taxon>
        <taxon>Spermatophyta</taxon>
        <taxon>Magnoliopsida</taxon>
        <taxon>eudicotyledons</taxon>
        <taxon>Gunneridae</taxon>
        <taxon>Pentapetalae</taxon>
        <taxon>rosids</taxon>
        <taxon>fabids</taxon>
        <taxon>Rosales</taxon>
        <taxon>Rosaceae</taxon>
        <taxon>Amygdaloideae</taxon>
        <taxon>Amygdaleae</taxon>
        <taxon>Prunus</taxon>
    </lineage>
</organism>
<dbReference type="SMART" id="SM00256">
    <property type="entry name" value="FBOX"/>
    <property type="match status" value="1"/>
</dbReference>
<dbReference type="Proteomes" id="UP000515124">
    <property type="component" value="Unplaced"/>
</dbReference>
<dbReference type="SUPFAM" id="SSF81383">
    <property type="entry name" value="F-box domain"/>
    <property type="match status" value="1"/>
</dbReference>
<protein>
    <submittedName>
        <fullName evidence="3">Uncharacterized protein LOC110762875</fullName>
    </submittedName>
</protein>
<gene>
    <name evidence="3" type="primary">LOC110762875</name>
</gene>
<evidence type="ECO:0000259" key="1">
    <source>
        <dbReference type="PROSITE" id="PS50181"/>
    </source>
</evidence>
<proteinExistence type="predicted"/>
<dbReference type="Gene3D" id="1.20.1280.50">
    <property type="match status" value="1"/>
</dbReference>
<feature type="domain" description="F-box" evidence="1">
    <location>
        <begin position="25"/>
        <end position="56"/>
    </location>
</feature>
<name>A0A6P5T2J9_PRUAV</name>
<dbReference type="InterPro" id="IPR036047">
    <property type="entry name" value="F-box-like_dom_sf"/>
</dbReference>
<evidence type="ECO:0000313" key="2">
    <source>
        <dbReference type="Proteomes" id="UP000515124"/>
    </source>
</evidence>
<dbReference type="PANTHER" id="PTHR31900">
    <property type="entry name" value="F-BOX/RNI SUPERFAMILY PROTEIN-RELATED"/>
    <property type="match status" value="1"/>
</dbReference>
<dbReference type="Pfam" id="PF24758">
    <property type="entry name" value="LRR_At5g56370"/>
    <property type="match status" value="1"/>
</dbReference>
<reference evidence="3" key="1">
    <citation type="submission" date="2025-08" db="UniProtKB">
        <authorList>
            <consortium name="RefSeq"/>
        </authorList>
    </citation>
    <scope>IDENTIFICATION</scope>
</reference>
<sequence>MERQKHKLVATARCEGEGPCRGRLIDRLSHLPDHIAHRILSFLSMHDLARLSCVSKCCRELCLSSPFLNFSKDDCVVAADTCGRKQRLLNSLERFFLLRGYNNIQRLHFEWRAHSKNQKNQSSSSSSPCVCPDVYVRVISWVDKAVRCNLEELKLILRHIGEPNLIFPSFLFLCGSLKSLCVHMKGILKTPSSFLSNLKYLELLHVVIEDDEGFFKWISCSCIRILRLAYPRGLKNINIESSSLEIFNLHQPRHGLDTYHISCENLQKLSISLRTDSSSITSLNIFAPNLKTLWWVGNLTSHPNLGKFQSLEYAKVEFDSVGTVYIGKTLNFKYTSIILGPRAGVDDFDPLCEVFRSYALTLKESVIKVMFKLKGSISVSFENVRRLRIDIGSISDDVVPPMVSLFRRMPNLYYLDIRRSQRFHDPTSYRYGFLYWKLHNLAFINQLESLTTELLDEFNEVEFARYILECAQKLTKFVIICSPQNLEEVKRKLEKSKMISKAAIVFKEDRKSEQRQLFDTIP</sequence>
<dbReference type="KEGG" id="pavi:110762875"/>
<keyword evidence="2" id="KW-1185">Reference proteome</keyword>
<dbReference type="Pfam" id="PF00646">
    <property type="entry name" value="F-box"/>
    <property type="match status" value="1"/>
</dbReference>
<accession>A0A6P5T2J9</accession>
<dbReference type="PROSITE" id="PS50181">
    <property type="entry name" value="FBOX"/>
    <property type="match status" value="1"/>
</dbReference>
<dbReference type="GeneID" id="110762875"/>
<dbReference type="InterPro" id="IPR050232">
    <property type="entry name" value="FBL13/AtMIF1-like"/>
</dbReference>
<dbReference type="InterPro" id="IPR055411">
    <property type="entry name" value="LRR_FXL15/At3g58940/PEG3-like"/>
</dbReference>
<dbReference type="AlphaFoldDB" id="A0A6P5T2J9"/>
<dbReference type="RefSeq" id="XP_021821277.1">
    <property type="nucleotide sequence ID" value="XM_021965585.1"/>
</dbReference>
<dbReference type="SUPFAM" id="SSF52047">
    <property type="entry name" value="RNI-like"/>
    <property type="match status" value="1"/>
</dbReference>
<dbReference type="PANTHER" id="PTHR31900:SF27">
    <property type="entry name" value="FBD DOMAIN-CONTAINING PROTEIN"/>
    <property type="match status" value="1"/>
</dbReference>
<evidence type="ECO:0000313" key="3">
    <source>
        <dbReference type="RefSeq" id="XP_021821277.1"/>
    </source>
</evidence>
<dbReference type="Gene3D" id="3.80.10.10">
    <property type="entry name" value="Ribonuclease Inhibitor"/>
    <property type="match status" value="1"/>
</dbReference>
<dbReference type="InterPro" id="IPR001810">
    <property type="entry name" value="F-box_dom"/>
</dbReference>